<dbReference type="Pfam" id="PF00534">
    <property type="entry name" value="Glycos_transf_1"/>
    <property type="match status" value="1"/>
</dbReference>
<feature type="compositionally biased region" description="Basic and acidic residues" evidence="2">
    <location>
        <begin position="205"/>
        <end position="266"/>
    </location>
</feature>
<keyword evidence="1" id="KW-0328">Glycosyltransferase</keyword>
<dbReference type="Gene3D" id="3.40.50.2000">
    <property type="entry name" value="Glycogen Phosphorylase B"/>
    <property type="match status" value="1"/>
</dbReference>
<evidence type="ECO:0000313" key="4">
    <source>
        <dbReference type="EMBL" id="KAK3855110.1"/>
    </source>
</evidence>
<dbReference type="AlphaFoldDB" id="A0AAE1BQY5"/>
<dbReference type="InterPro" id="IPR052622">
    <property type="entry name" value="Glycosyltransferase_G1"/>
</dbReference>
<dbReference type="InterPro" id="IPR001296">
    <property type="entry name" value="Glyco_trans_1"/>
</dbReference>
<proteinExistence type="predicted"/>
<dbReference type="PANTHER" id="PTHR46660">
    <property type="match status" value="1"/>
</dbReference>
<keyword evidence="5" id="KW-1185">Reference proteome</keyword>
<comment type="caution">
    <text evidence="4">The sequence shown here is derived from an EMBL/GenBank/DDBJ whole genome shotgun (WGS) entry which is preliminary data.</text>
</comment>
<dbReference type="CDD" id="cd03801">
    <property type="entry name" value="GT4_PimA-like"/>
    <property type="match status" value="1"/>
</dbReference>
<feature type="domain" description="Glycosyl transferase family 1" evidence="3">
    <location>
        <begin position="300"/>
        <end position="454"/>
    </location>
</feature>
<evidence type="ECO:0000256" key="2">
    <source>
        <dbReference type="SAM" id="MobiDB-lite"/>
    </source>
</evidence>
<dbReference type="GO" id="GO:0016757">
    <property type="term" value="F:glycosyltransferase activity"/>
    <property type="evidence" value="ECO:0007669"/>
    <property type="project" value="UniProtKB-KW"/>
</dbReference>
<dbReference type="EMBL" id="JAWQEG010006350">
    <property type="protein sequence ID" value="KAK3855110.1"/>
    <property type="molecule type" value="Genomic_DNA"/>
</dbReference>
<evidence type="ECO:0000256" key="1">
    <source>
        <dbReference type="ARBA" id="ARBA00022676"/>
    </source>
</evidence>
<gene>
    <name evidence="4" type="ORF">Pcinc_038464</name>
</gene>
<organism evidence="4 5">
    <name type="scientific">Petrolisthes cinctipes</name>
    <name type="common">Flat porcelain crab</name>
    <dbReference type="NCBI Taxonomy" id="88211"/>
    <lineage>
        <taxon>Eukaryota</taxon>
        <taxon>Metazoa</taxon>
        <taxon>Ecdysozoa</taxon>
        <taxon>Arthropoda</taxon>
        <taxon>Crustacea</taxon>
        <taxon>Multicrustacea</taxon>
        <taxon>Malacostraca</taxon>
        <taxon>Eumalacostraca</taxon>
        <taxon>Eucarida</taxon>
        <taxon>Decapoda</taxon>
        <taxon>Pleocyemata</taxon>
        <taxon>Anomura</taxon>
        <taxon>Galatheoidea</taxon>
        <taxon>Porcellanidae</taxon>
        <taxon>Petrolisthes</taxon>
    </lineage>
</organism>
<name>A0AAE1BQY5_PETCI</name>
<dbReference type="Proteomes" id="UP001286313">
    <property type="component" value="Unassembled WGS sequence"/>
</dbReference>
<keyword evidence="1" id="KW-0808">Transferase</keyword>
<feature type="compositionally biased region" description="Polar residues" evidence="2">
    <location>
        <begin position="267"/>
        <end position="276"/>
    </location>
</feature>
<dbReference type="PANTHER" id="PTHR46660:SF2">
    <property type="entry name" value="GLYCOSYLTRANSFERASE 1 DOMAIN-CONTAINING PROTEIN 1"/>
    <property type="match status" value="1"/>
</dbReference>
<protein>
    <recommendedName>
        <fullName evidence="3">Glycosyl transferase family 1 domain-containing protein</fullName>
    </recommendedName>
</protein>
<accession>A0AAE1BQY5</accession>
<evidence type="ECO:0000313" key="5">
    <source>
        <dbReference type="Proteomes" id="UP001286313"/>
    </source>
</evidence>
<feature type="compositionally biased region" description="Acidic residues" evidence="2">
    <location>
        <begin position="70"/>
        <end position="85"/>
    </location>
</feature>
<evidence type="ECO:0000259" key="3">
    <source>
        <dbReference type="Pfam" id="PF00534"/>
    </source>
</evidence>
<feature type="region of interest" description="Disordered" evidence="2">
    <location>
        <begin position="196"/>
        <end position="276"/>
    </location>
</feature>
<sequence>MPTSSKYSPTPPPNATPTILLVGKCRLRETGNATTLSRIKGHVEAGGWRCLTFDPDDLPDPPSLQRVMGGEEEGGGGEEGGEEEEGGGVVVGVVGLHAFRCSRVLLACRDAGTPYLVIFGGTDVNECTKEEAKKEAMTEVVSGASHLVAHCTPILSSALEAWPFLDAGQVSVLPQAVQVNPSLAFNVAAFLKGLGQEREEEEKEENARKEEEEEEEKARKEEEEKEKKARKEEEEKEKAKEKKEEDDNAIHSTASDKKNERERLDKLTQTTHAEQNSIREGMVRTKTEEVIMEKLPAAFQPLVLIVAGLRPVKDILYVAEAWSTWRGGPEGRGTLLILGPPLDTRYANHVYSEAKRLRSVCVAPSLPPSECQAVIRSATVLVNSSRSESMPNAILEAMALGTPVLARDIPGNRYLVTHRHNGLLYSCPESFIEALTSLLQDPSLARSLARNATDRVLREHSLEQEREGLLTILQKVVKE</sequence>
<feature type="region of interest" description="Disordered" evidence="2">
    <location>
        <begin position="54"/>
        <end position="85"/>
    </location>
</feature>
<reference evidence="4" key="1">
    <citation type="submission" date="2023-10" db="EMBL/GenBank/DDBJ databases">
        <title>Genome assemblies of two species of porcelain crab, Petrolisthes cinctipes and Petrolisthes manimaculis (Anomura: Porcellanidae).</title>
        <authorList>
            <person name="Angst P."/>
        </authorList>
    </citation>
    <scope>NUCLEOTIDE SEQUENCE</scope>
    <source>
        <strain evidence="4">PB745_01</strain>
        <tissue evidence="4">Gill</tissue>
    </source>
</reference>
<dbReference type="SUPFAM" id="SSF53756">
    <property type="entry name" value="UDP-Glycosyltransferase/glycogen phosphorylase"/>
    <property type="match status" value="1"/>
</dbReference>